<accession>E0W2Q3</accession>
<dbReference type="GeneID" id="8239643"/>
<dbReference type="InterPro" id="IPR009053">
    <property type="entry name" value="Prefoldin"/>
</dbReference>
<dbReference type="HOGENOM" id="CLU_122140_2_0_1"/>
<feature type="coiled-coil region" evidence="4">
    <location>
        <begin position="79"/>
        <end position="120"/>
    </location>
</feature>
<dbReference type="GO" id="GO:0016272">
    <property type="term" value="C:prefoldin complex"/>
    <property type="evidence" value="ECO:0007669"/>
    <property type="project" value="InterPro"/>
</dbReference>
<dbReference type="CDD" id="cd23164">
    <property type="entry name" value="Prefoldin_1"/>
    <property type="match status" value="1"/>
</dbReference>
<dbReference type="GO" id="GO:0005737">
    <property type="term" value="C:cytoplasm"/>
    <property type="evidence" value="ECO:0007669"/>
    <property type="project" value="TreeGrafter"/>
</dbReference>
<dbReference type="EMBL" id="DS235879">
    <property type="protein sequence ID" value="EEB19909.1"/>
    <property type="molecule type" value="Genomic_DNA"/>
</dbReference>
<reference evidence="5" key="1">
    <citation type="submission" date="2007-04" db="EMBL/GenBank/DDBJ databases">
        <title>Annotation of Pediculus humanus corporis strain USDA.</title>
        <authorList>
            <person name="Kirkness E."/>
            <person name="Hannick L."/>
            <person name="Hass B."/>
            <person name="Bruggner R."/>
            <person name="Lawson D."/>
            <person name="Bidwell S."/>
            <person name="Joardar V."/>
            <person name="Caler E."/>
            <person name="Walenz B."/>
            <person name="Inman J."/>
            <person name="Schobel S."/>
            <person name="Galinsky K."/>
            <person name="Amedeo P."/>
            <person name="Strausberg R."/>
        </authorList>
    </citation>
    <scope>NUCLEOTIDE SEQUENCE</scope>
    <source>
        <strain evidence="5">USDA</strain>
    </source>
</reference>
<dbReference type="CTD" id="8239643"/>
<evidence type="ECO:0000313" key="7">
    <source>
        <dbReference type="Proteomes" id="UP000009046"/>
    </source>
</evidence>
<proteinExistence type="inferred from homology"/>
<evidence type="ECO:0000256" key="3">
    <source>
        <dbReference type="ARBA" id="ARBA00023186"/>
    </source>
</evidence>
<dbReference type="GO" id="GO:0051082">
    <property type="term" value="F:unfolded protein binding"/>
    <property type="evidence" value="ECO:0007669"/>
    <property type="project" value="InterPro"/>
</dbReference>
<dbReference type="eggNOG" id="KOG3501">
    <property type="taxonomic scope" value="Eukaryota"/>
</dbReference>
<dbReference type="KEGG" id="phu:Phum_PHUM596350"/>
<dbReference type="SUPFAM" id="SSF46579">
    <property type="entry name" value="Prefoldin"/>
    <property type="match status" value="1"/>
</dbReference>
<dbReference type="Proteomes" id="UP000009046">
    <property type="component" value="Unassembled WGS sequence"/>
</dbReference>
<comment type="subunit">
    <text evidence="2">Heterohexamer of two PFD-alpha type and four PFD-beta type subunits.</text>
</comment>
<dbReference type="OrthoDB" id="5242628at2759"/>
<dbReference type="PANTHER" id="PTHR20903:SF0">
    <property type="entry name" value="PREFOLDIN SUBUNIT 1"/>
    <property type="match status" value="1"/>
</dbReference>
<dbReference type="STRING" id="121224.E0W2Q3"/>
<evidence type="ECO:0000256" key="2">
    <source>
        <dbReference type="ARBA" id="ARBA00011695"/>
    </source>
</evidence>
<reference evidence="5" key="2">
    <citation type="submission" date="2007-04" db="EMBL/GenBank/DDBJ databases">
        <title>The genome of the human body louse.</title>
        <authorList>
            <consortium name="The Human Body Louse Genome Consortium"/>
            <person name="Kirkness E."/>
            <person name="Walenz B."/>
            <person name="Hass B."/>
            <person name="Bruggner R."/>
            <person name="Strausberg R."/>
        </authorList>
    </citation>
    <scope>NUCLEOTIDE SEQUENCE</scope>
    <source>
        <strain evidence="5">USDA</strain>
    </source>
</reference>
<dbReference type="FunCoup" id="E0W2Q3">
    <property type="interactions" value="1871"/>
</dbReference>
<dbReference type="GO" id="GO:0044183">
    <property type="term" value="F:protein folding chaperone"/>
    <property type="evidence" value="ECO:0007669"/>
    <property type="project" value="TreeGrafter"/>
</dbReference>
<dbReference type="InterPro" id="IPR002777">
    <property type="entry name" value="PFD_beta-like"/>
</dbReference>
<dbReference type="RefSeq" id="XP_002432647.1">
    <property type="nucleotide sequence ID" value="XM_002432602.1"/>
</dbReference>
<evidence type="ECO:0000313" key="5">
    <source>
        <dbReference type="EMBL" id="EEB19909.1"/>
    </source>
</evidence>
<gene>
    <name evidence="6" type="primary">8239643</name>
    <name evidence="5" type="ORF">Phum_PHUM596350</name>
</gene>
<keyword evidence="4" id="KW-0175">Coiled coil</keyword>
<reference evidence="6" key="3">
    <citation type="submission" date="2021-02" db="UniProtKB">
        <authorList>
            <consortium name="EnsemblMetazoa"/>
        </authorList>
    </citation>
    <scope>IDENTIFICATION</scope>
    <source>
        <strain evidence="6">USDA</strain>
    </source>
</reference>
<dbReference type="VEuPathDB" id="VectorBase:PHUM596350"/>
<keyword evidence="7" id="KW-1185">Reference proteome</keyword>
<dbReference type="Pfam" id="PF01920">
    <property type="entry name" value="Prefoldin_2"/>
    <property type="match status" value="1"/>
</dbReference>
<evidence type="ECO:0000313" key="6">
    <source>
        <dbReference type="EnsemblMetazoa" id="PHUM596350-PA"/>
    </source>
</evidence>
<dbReference type="InParanoid" id="E0W2Q3"/>
<evidence type="ECO:0000256" key="1">
    <source>
        <dbReference type="ARBA" id="ARBA00008045"/>
    </source>
</evidence>
<name>E0W2Q3_PEDHC</name>
<organism>
    <name type="scientific">Pediculus humanus subsp. corporis</name>
    <name type="common">Body louse</name>
    <dbReference type="NCBI Taxonomy" id="121224"/>
    <lineage>
        <taxon>Eukaryota</taxon>
        <taxon>Metazoa</taxon>
        <taxon>Ecdysozoa</taxon>
        <taxon>Arthropoda</taxon>
        <taxon>Hexapoda</taxon>
        <taxon>Insecta</taxon>
        <taxon>Pterygota</taxon>
        <taxon>Neoptera</taxon>
        <taxon>Paraneoptera</taxon>
        <taxon>Psocodea</taxon>
        <taxon>Troctomorpha</taxon>
        <taxon>Phthiraptera</taxon>
        <taxon>Anoplura</taxon>
        <taxon>Pediculidae</taxon>
        <taxon>Pediculus</taxon>
    </lineage>
</organism>
<comment type="similarity">
    <text evidence="1">Belongs to the prefoldin subunit beta family.</text>
</comment>
<dbReference type="EMBL" id="AAZO01007267">
    <property type="status" value="NOT_ANNOTATED_CDS"/>
    <property type="molecule type" value="Genomic_DNA"/>
</dbReference>
<dbReference type="OMA" id="REMIQQK"/>
<dbReference type="EnsemblMetazoa" id="PHUM596350-RA">
    <property type="protein sequence ID" value="PHUM596350-PA"/>
    <property type="gene ID" value="PHUM596350"/>
</dbReference>
<dbReference type="AlphaFoldDB" id="E0W2Q3"/>
<sequence length="127" mass="15025">MSKVVQVDLELKKAFQELQAKMIETKQKIKMADIQIEQLNHTKAHSKLTQTEILKLKPNNKMYEGIGRMFVFTDKDTINQHVQERYDKADEKIKTLENSKSYLERSLKDSENNLREMIQQRKDKGEL</sequence>
<dbReference type="PANTHER" id="PTHR20903">
    <property type="entry name" value="PREFOLDIN SUBUNIT 1-RELATED"/>
    <property type="match status" value="1"/>
</dbReference>
<protein>
    <submittedName>
        <fullName evidence="5 6">Prefoldin subunit, putative</fullName>
    </submittedName>
</protein>
<keyword evidence="3" id="KW-0143">Chaperone</keyword>
<evidence type="ECO:0000256" key="4">
    <source>
        <dbReference type="SAM" id="Coils"/>
    </source>
</evidence>
<dbReference type="Gene3D" id="1.10.287.370">
    <property type="match status" value="1"/>
</dbReference>